<feature type="region of interest" description="Disordered" evidence="1">
    <location>
        <begin position="1"/>
        <end position="26"/>
    </location>
</feature>
<organism evidence="2 3">
    <name type="scientific">Pleurodeles waltl</name>
    <name type="common">Iberian ribbed newt</name>
    <dbReference type="NCBI Taxonomy" id="8319"/>
    <lineage>
        <taxon>Eukaryota</taxon>
        <taxon>Metazoa</taxon>
        <taxon>Chordata</taxon>
        <taxon>Craniata</taxon>
        <taxon>Vertebrata</taxon>
        <taxon>Euteleostomi</taxon>
        <taxon>Amphibia</taxon>
        <taxon>Batrachia</taxon>
        <taxon>Caudata</taxon>
        <taxon>Salamandroidea</taxon>
        <taxon>Salamandridae</taxon>
        <taxon>Pleurodelinae</taxon>
        <taxon>Pleurodeles</taxon>
    </lineage>
</organism>
<evidence type="ECO:0000313" key="3">
    <source>
        <dbReference type="Proteomes" id="UP001066276"/>
    </source>
</evidence>
<reference evidence="2" key="1">
    <citation type="journal article" date="2022" name="bioRxiv">
        <title>Sequencing and chromosome-scale assembly of the giantPleurodeles waltlgenome.</title>
        <authorList>
            <person name="Brown T."/>
            <person name="Elewa A."/>
            <person name="Iarovenko S."/>
            <person name="Subramanian E."/>
            <person name="Araus A.J."/>
            <person name="Petzold A."/>
            <person name="Susuki M."/>
            <person name="Suzuki K.-i.T."/>
            <person name="Hayashi T."/>
            <person name="Toyoda A."/>
            <person name="Oliveira C."/>
            <person name="Osipova E."/>
            <person name="Leigh N.D."/>
            <person name="Simon A."/>
            <person name="Yun M.H."/>
        </authorList>
    </citation>
    <scope>NUCLEOTIDE SEQUENCE</scope>
    <source>
        <strain evidence="2">20211129_DDA</strain>
        <tissue evidence="2">Liver</tissue>
    </source>
</reference>
<gene>
    <name evidence="2" type="ORF">NDU88_000723</name>
</gene>
<keyword evidence="3" id="KW-1185">Reference proteome</keyword>
<protein>
    <submittedName>
        <fullName evidence="2">Uncharacterized protein</fullName>
    </submittedName>
</protein>
<evidence type="ECO:0000313" key="2">
    <source>
        <dbReference type="EMBL" id="KAJ1191407.1"/>
    </source>
</evidence>
<dbReference type="EMBL" id="JANPWB010000004">
    <property type="protein sequence ID" value="KAJ1191407.1"/>
    <property type="molecule type" value="Genomic_DNA"/>
</dbReference>
<accession>A0AAV7UQU5</accession>
<dbReference type="AlphaFoldDB" id="A0AAV7UQU5"/>
<dbReference type="Proteomes" id="UP001066276">
    <property type="component" value="Chromosome 2_2"/>
</dbReference>
<evidence type="ECO:0000256" key="1">
    <source>
        <dbReference type="SAM" id="MobiDB-lite"/>
    </source>
</evidence>
<name>A0AAV7UQU5_PLEWA</name>
<comment type="caution">
    <text evidence="2">The sequence shown here is derived from an EMBL/GenBank/DDBJ whole genome shotgun (WGS) entry which is preliminary data.</text>
</comment>
<sequence length="106" mass="10969">MPDHYRSSALPPHDKAVPTETPGQAPLACLRAHTESEPLPTSLATGFSVPEPCTAAPPDSAADCGSGLISLDQGSLMGGAITSLDYAFPGLHAMQAAPMRRSSWLL</sequence>
<proteinExistence type="predicted"/>
<feature type="compositionally biased region" description="Basic and acidic residues" evidence="1">
    <location>
        <begin position="1"/>
        <end position="17"/>
    </location>
</feature>